<dbReference type="Pfam" id="PF01934">
    <property type="entry name" value="HepT-like"/>
    <property type="match status" value="1"/>
</dbReference>
<dbReference type="PANTHER" id="PTHR34139">
    <property type="entry name" value="UPF0331 PROTEIN MJ0127"/>
    <property type="match status" value="1"/>
</dbReference>
<dbReference type="PANTHER" id="PTHR34139:SF1">
    <property type="entry name" value="RNASE MJ1380-RELATED"/>
    <property type="match status" value="1"/>
</dbReference>
<evidence type="ECO:0000256" key="1">
    <source>
        <dbReference type="ARBA" id="ARBA00022553"/>
    </source>
</evidence>
<proteinExistence type="predicted"/>
<dbReference type="InterPro" id="IPR051813">
    <property type="entry name" value="HepT_RNase_toxin"/>
</dbReference>
<reference evidence="6" key="1">
    <citation type="submission" date="2019-09" db="EMBL/GenBank/DDBJ databases">
        <title>Characterisation of the sponge microbiome using genome-centric metagenomics.</title>
        <authorList>
            <person name="Engelberts J.P."/>
            <person name="Robbins S.J."/>
            <person name="De Goeij J.M."/>
            <person name="Aranda M."/>
            <person name="Bell S.C."/>
            <person name="Webster N.S."/>
        </authorList>
    </citation>
    <scope>NUCLEOTIDE SEQUENCE</scope>
    <source>
        <strain evidence="6">SB0664_bin_27</strain>
    </source>
</reference>
<name>A0A6B0YU82_9CHLR</name>
<dbReference type="EMBL" id="VXRG01000121">
    <property type="protein sequence ID" value="MXY94676.1"/>
    <property type="molecule type" value="Genomic_DNA"/>
</dbReference>
<accession>A0A6B0YU82</accession>
<dbReference type="GO" id="GO:0004540">
    <property type="term" value="F:RNA nuclease activity"/>
    <property type="evidence" value="ECO:0007669"/>
    <property type="project" value="InterPro"/>
</dbReference>
<keyword evidence="2" id="KW-1277">Toxin-antitoxin system</keyword>
<evidence type="ECO:0000256" key="2">
    <source>
        <dbReference type="ARBA" id="ARBA00022649"/>
    </source>
</evidence>
<evidence type="ECO:0000256" key="3">
    <source>
        <dbReference type="ARBA" id="ARBA00022722"/>
    </source>
</evidence>
<dbReference type="GO" id="GO:0110001">
    <property type="term" value="C:toxin-antitoxin complex"/>
    <property type="evidence" value="ECO:0007669"/>
    <property type="project" value="InterPro"/>
</dbReference>
<dbReference type="InterPro" id="IPR008201">
    <property type="entry name" value="HepT-like"/>
</dbReference>
<protein>
    <submittedName>
        <fullName evidence="6">DUF86 domain-containing protein</fullName>
    </submittedName>
</protein>
<sequence>MRAHDEVRLRHMIEAAREAVLFAHGRVRVDLDSVRQLLLSLVKSIEIVGEAAAQISESTRSELASIPWPRIVAMRNRLVHAYFSINLDIVWNTVQEDLPALFAKRAVCRHRHNWSGLYPLIPGMTEFNVTESELILGKGI</sequence>
<evidence type="ECO:0000313" key="6">
    <source>
        <dbReference type="EMBL" id="MXY94676.1"/>
    </source>
</evidence>
<evidence type="ECO:0000256" key="4">
    <source>
        <dbReference type="ARBA" id="ARBA00022741"/>
    </source>
</evidence>
<organism evidence="6">
    <name type="scientific">Caldilineaceae bacterium SB0664_bin_27</name>
    <dbReference type="NCBI Taxonomy" id="2605260"/>
    <lineage>
        <taxon>Bacteria</taxon>
        <taxon>Bacillati</taxon>
        <taxon>Chloroflexota</taxon>
        <taxon>Caldilineae</taxon>
        <taxon>Caldilineales</taxon>
        <taxon>Caldilineaceae</taxon>
    </lineage>
</organism>
<comment type="caution">
    <text evidence="6">The sequence shown here is derived from an EMBL/GenBank/DDBJ whole genome shotgun (WGS) entry which is preliminary data.</text>
</comment>
<keyword evidence="5" id="KW-0378">Hydrolase</keyword>
<keyword evidence="1" id="KW-0597">Phosphoprotein</keyword>
<dbReference type="GO" id="GO:0016787">
    <property type="term" value="F:hydrolase activity"/>
    <property type="evidence" value="ECO:0007669"/>
    <property type="project" value="UniProtKB-KW"/>
</dbReference>
<dbReference type="AlphaFoldDB" id="A0A6B0YU82"/>
<keyword evidence="4" id="KW-0547">Nucleotide-binding</keyword>
<gene>
    <name evidence="6" type="ORF">F4Y42_14635</name>
</gene>
<dbReference type="GO" id="GO:0000166">
    <property type="term" value="F:nucleotide binding"/>
    <property type="evidence" value="ECO:0007669"/>
    <property type="project" value="UniProtKB-KW"/>
</dbReference>
<evidence type="ECO:0000256" key="5">
    <source>
        <dbReference type="ARBA" id="ARBA00022801"/>
    </source>
</evidence>
<keyword evidence="3" id="KW-0540">Nuclease</keyword>